<dbReference type="EMBL" id="JAHRIN010034402">
    <property type="protein sequence ID" value="MEQ2203331.1"/>
    <property type="molecule type" value="Genomic_DNA"/>
</dbReference>
<dbReference type="InterPro" id="IPR015373">
    <property type="entry name" value="Interferon/interleukin_rcp_dom"/>
</dbReference>
<keyword evidence="1" id="KW-1133">Transmembrane helix</keyword>
<evidence type="ECO:0000259" key="2">
    <source>
        <dbReference type="Pfam" id="PF09294"/>
    </source>
</evidence>
<comment type="caution">
    <text evidence="3">The sequence shown here is derived from an EMBL/GenBank/DDBJ whole genome shotgun (WGS) entry which is preliminary data.</text>
</comment>
<dbReference type="PANTHER" id="PTHR20859:SF85">
    <property type="entry name" value="INTERFERON ALPHA_BETA RECEPTOR 1 ISOFORM X1"/>
    <property type="match status" value="1"/>
</dbReference>
<dbReference type="Proteomes" id="UP001434883">
    <property type="component" value="Unassembled WGS sequence"/>
</dbReference>
<name>A0ABV0R6P1_9TELE</name>
<keyword evidence="1" id="KW-0472">Membrane</keyword>
<dbReference type="Pfam" id="PF09294">
    <property type="entry name" value="Interfer-bind"/>
    <property type="match status" value="1"/>
</dbReference>
<dbReference type="SUPFAM" id="SSF49265">
    <property type="entry name" value="Fibronectin type III"/>
    <property type="match status" value="1"/>
</dbReference>
<sequence length="208" mass="23704">MLRVQANVNGSHSVWEYKQFCPDKEAAIGPPSKVRLSAAVAALDIVITDPQTSSNSSMREHLKLSFQILYWEQSEDGKDLKDLQTFRGPEETRLGKMVIFVFFCSHCQEQESKISTPLTLLCLFVETGVVPWWKIFLCFLSSLLLCFLVVLVFIYGGHQCFQFCKATLFPGEKLPSPLKHVRSLHLPQQMMFCQILHNCPNCCFFSTT</sequence>
<dbReference type="Gene3D" id="2.60.40.10">
    <property type="entry name" value="Immunoglobulins"/>
    <property type="match status" value="1"/>
</dbReference>
<dbReference type="InterPro" id="IPR050650">
    <property type="entry name" value="Type-II_Cytokine-TF_Rcpt"/>
</dbReference>
<accession>A0ABV0R6P1</accession>
<proteinExistence type="predicted"/>
<reference evidence="3 4" key="1">
    <citation type="submission" date="2021-06" db="EMBL/GenBank/DDBJ databases">
        <authorList>
            <person name="Palmer J.M."/>
        </authorList>
    </citation>
    <scope>NUCLEOTIDE SEQUENCE [LARGE SCALE GENOMIC DNA]</scope>
    <source>
        <strain evidence="3 4">XC_2019</strain>
        <tissue evidence="3">Muscle</tissue>
    </source>
</reference>
<feature type="domain" description="Interferon/interleukin receptor" evidence="2">
    <location>
        <begin position="27"/>
        <end position="78"/>
    </location>
</feature>
<dbReference type="InterPro" id="IPR013783">
    <property type="entry name" value="Ig-like_fold"/>
</dbReference>
<evidence type="ECO:0000256" key="1">
    <source>
        <dbReference type="SAM" id="Phobius"/>
    </source>
</evidence>
<protein>
    <recommendedName>
        <fullName evidence="2">Interferon/interleukin receptor domain-containing protein</fullName>
    </recommendedName>
</protein>
<keyword evidence="1" id="KW-0812">Transmembrane</keyword>
<dbReference type="PANTHER" id="PTHR20859">
    <property type="entry name" value="INTERFERON/INTERLEUKIN RECEPTOR"/>
    <property type="match status" value="1"/>
</dbReference>
<gene>
    <name evidence="3" type="ORF">XENOCAPTIV_028682</name>
</gene>
<dbReference type="InterPro" id="IPR036116">
    <property type="entry name" value="FN3_sf"/>
</dbReference>
<keyword evidence="4" id="KW-1185">Reference proteome</keyword>
<evidence type="ECO:0000313" key="3">
    <source>
        <dbReference type="EMBL" id="MEQ2203331.1"/>
    </source>
</evidence>
<organism evidence="3 4">
    <name type="scientific">Xenoophorus captivus</name>
    <dbReference type="NCBI Taxonomy" id="1517983"/>
    <lineage>
        <taxon>Eukaryota</taxon>
        <taxon>Metazoa</taxon>
        <taxon>Chordata</taxon>
        <taxon>Craniata</taxon>
        <taxon>Vertebrata</taxon>
        <taxon>Euteleostomi</taxon>
        <taxon>Actinopterygii</taxon>
        <taxon>Neopterygii</taxon>
        <taxon>Teleostei</taxon>
        <taxon>Neoteleostei</taxon>
        <taxon>Acanthomorphata</taxon>
        <taxon>Ovalentaria</taxon>
        <taxon>Atherinomorphae</taxon>
        <taxon>Cyprinodontiformes</taxon>
        <taxon>Goodeidae</taxon>
        <taxon>Xenoophorus</taxon>
    </lineage>
</organism>
<evidence type="ECO:0000313" key="4">
    <source>
        <dbReference type="Proteomes" id="UP001434883"/>
    </source>
</evidence>
<feature type="transmembrane region" description="Helical" evidence="1">
    <location>
        <begin position="132"/>
        <end position="155"/>
    </location>
</feature>